<dbReference type="GO" id="GO:0030154">
    <property type="term" value="P:cell differentiation"/>
    <property type="evidence" value="ECO:0007669"/>
    <property type="project" value="TreeGrafter"/>
</dbReference>
<comment type="subcellular location">
    <subcellularLocation>
        <location evidence="1">Nucleus</location>
    </subcellularLocation>
</comment>
<keyword evidence="11" id="KW-1185">Reference proteome</keyword>
<dbReference type="Pfam" id="PF01858">
    <property type="entry name" value="RB_A"/>
    <property type="match status" value="1"/>
</dbReference>
<accession>A0A6J1X1S6</accession>
<feature type="domain" description="Retinoblastoma-associated protein A-box" evidence="10">
    <location>
        <begin position="360"/>
        <end position="553"/>
    </location>
</feature>
<keyword evidence="7" id="KW-0131">Cell cycle</keyword>
<keyword evidence="3" id="KW-0678">Repressor</keyword>
<dbReference type="GO" id="GO:2000134">
    <property type="term" value="P:negative regulation of G1/S transition of mitotic cell cycle"/>
    <property type="evidence" value="ECO:0007669"/>
    <property type="project" value="TreeGrafter"/>
</dbReference>
<keyword evidence="6" id="KW-0539">Nucleus</keyword>
<dbReference type="InParanoid" id="A0A6J1X1S6"/>
<evidence type="ECO:0000256" key="3">
    <source>
        <dbReference type="ARBA" id="ARBA00022491"/>
    </source>
</evidence>
<feature type="region of interest" description="Disordered" evidence="8">
    <location>
        <begin position="618"/>
        <end position="643"/>
    </location>
</feature>
<evidence type="ECO:0000256" key="1">
    <source>
        <dbReference type="ARBA" id="ARBA00004123"/>
    </source>
</evidence>
<dbReference type="GO" id="GO:0005667">
    <property type="term" value="C:transcription regulator complex"/>
    <property type="evidence" value="ECO:0007669"/>
    <property type="project" value="TreeGrafter"/>
</dbReference>
<dbReference type="GO" id="GO:0005634">
    <property type="term" value="C:nucleus"/>
    <property type="evidence" value="ECO:0007669"/>
    <property type="project" value="UniProtKB-SubCell"/>
</dbReference>
<evidence type="ECO:0000313" key="12">
    <source>
        <dbReference type="RefSeq" id="XP_026763102.1"/>
    </source>
</evidence>
<evidence type="ECO:0000256" key="6">
    <source>
        <dbReference type="ARBA" id="ARBA00023242"/>
    </source>
</evidence>
<evidence type="ECO:0000256" key="4">
    <source>
        <dbReference type="ARBA" id="ARBA00023015"/>
    </source>
</evidence>
<dbReference type="InterPro" id="IPR036915">
    <property type="entry name" value="Cyclin-like_sf"/>
</dbReference>
<evidence type="ECO:0000313" key="11">
    <source>
        <dbReference type="Proteomes" id="UP001652740"/>
    </source>
</evidence>
<dbReference type="OrthoDB" id="844594at2759"/>
<sequence length="904" mass="103377">MSRSEDNEENIITKIDNLCSNLNIDPAFARNFKNSFIETNRQYTLDGDLLHWIGCALYAACHTSNSSGRSDSDSEDYTINISLTNLLRLCNLKLIQFFNKIKLWSDVASMSEDFKKKMNDLEVKFVVTAMLSKKYRSIFQEIFTGSTSTSNTLFTFTWYLYICVKGEFQNSDDLVDMYHLLLSSLDYVYANAFMARRTDLINPNFKGLPSNWQSDDFELPTNPPCLISILQEIMEDPTMKLAKEALIMREYSWTPVIKSFFDRKILRGNKEQLMGILNVGNFEANINSLKKHFETHVFSIMEFDERIFLNDDAKEQFGIMNRDETMTPEVNSTFQSNGRACPDTPLSGQRYLPQQELFLSPVSEAANSCAHLTSYLQGSKPQPSSTLLRLCSECGVSEESIITNVIQPCNAWITQFSNRLRELDCSNEIIVYRCNRVTCLYFKILEHIITEEHKKKPQLSLQILLSQDTYQLALYACCTEVILHVYGVHSLRFPEVLNIYKLSAFHFYKIIELVVQAVSDKLSRDTIKHLNTVEELVLESKVWKSDSPLWEQLQRASVPSSAEVSLSESPNRRNNLLQSPASNVIDRFLVPSAEHAKKQLFRDNIKPGQSLLVSTNNINVKEEPNTSQAGQSTSNGDLSITSTTPKKPNNSLILFFRKFYSLAVLRINDLCKRLELSDEELKRKIWTCLEYSIMHQTQVLKDRHLDQLLLCAVYVICKVSNTQSNRVERTFADIMRYYRQRPLANNHVYRYVLIRRATETEPEKRADLITFYNAVYVPCMQNFVLRFADGKLRNEAGMLSPLPATRGDAASSPLGLRVSERHQLYVRPLTSTHLPSCQLTYRFSRSPAKDLHAINSMVSSEVGGIGGMKRPTDTIGADVLKRARYSNPSVTRKLQGLMSDRQAV</sequence>
<dbReference type="PANTHER" id="PTHR13742">
    <property type="entry name" value="RETINOBLASTOMA-ASSOCIATED PROTEIN RB -RELATED"/>
    <property type="match status" value="1"/>
</dbReference>
<keyword evidence="5" id="KW-0804">Transcription</keyword>
<dbReference type="InterPro" id="IPR028309">
    <property type="entry name" value="RB_fam"/>
</dbReference>
<evidence type="ECO:0000259" key="10">
    <source>
        <dbReference type="SMART" id="SM01368"/>
    </source>
</evidence>
<organism evidence="11 12">
    <name type="scientific">Galleria mellonella</name>
    <name type="common">Greater wax moth</name>
    <dbReference type="NCBI Taxonomy" id="7137"/>
    <lineage>
        <taxon>Eukaryota</taxon>
        <taxon>Metazoa</taxon>
        <taxon>Ecdysozoa</taxon>
        <taxon>Arthropoda</taxon>
        <taxon>Hexapoda</taxon>
        <taxon>Insecta</taxon>
        <taxon>Pterygota</taxon>
        <taxon>Neoptera</taxon>
        <taxon>Endopterygota</taxon>
        <taxon>Lepidoptera</taxon>
        <taxon>Glossata</taxon>
        <taxon>Ditrysia</taxon>
        <taxon>Pyraloidea</taxon>
        <taxon>Pyralidae</taxon>
        <taxon>Galleriinae</taxon>
        <taxon>Galleria</taxon>
    </lineage>
</organism>
<dbReference type="InterPro" id="IPR002719">
    <property type="entry name" value="RB_B"/>
</dbReference>
<dbReference type="SMART" id="SM01367">
    <property type="entry name" value="DUF3452"/>
    <property type="match status" value="1"/>
</dbReference>
<dbReference type="SMART" id="SM01368">
    <property type="entry name" value="RB_A"/>
    <property type="match status" value="1"/>
</dbReference>
<dbReference type="Pfam" id="PF01857">
    <property type="entry name" value="RB_B"/>
    <property type="match status" value="1"/>
</dbReference>
<dbReference type="GO" id="GO:0000977">
    <property type="term" value="F:RNA polymerase II transcription regulatory region sequence-specific DNA binding"/>
    <property type="evidence" value="ECO:0007669"/>
    <property type="project" value="TreeGrafter"/>
</dbReference>
<dbReference type="GO" id="GO:0000785">
    <property type="term" value="C:chromatin"/>
    <property type="evidence" value="ECO:0007669"/>
    <property type="project" value="TreeGrafter"/>
</dbReference>
<proteinExistence type="inferred from homology"/>
<dbReference type="Gene3D" id="1.10.472.140">
    <property type="match status" value="1"/>
</dbReference>
<evidence type="ECO:0000256" key="2">
    <source>
        <dbReference type="ARBA" id="ARBA00009475"/>
    </source>
</evidence>
<dbReference type="Pfam" id="PF11934">
    <property type="entry name" value="DUF3452"/>
    <property type="match status" value="1"/>
</dbReference>
<dbReference type="Gene3D" id="1.10.472.10">
    <property type="entry name" value="Cyclin-like"/>
    <property type="match status" value="2"/>
</dbReference>
<dbReference type="KEGG" id="gmw:113521682"/>
<evidence type="ECO:0000256" key="7">
    <source>
        <dbReference type="ARBA" id="ARBA00023306"/>
    </source>
</evidence>
<reference evidence="12" key="1">
    <citation type="submission" date="2025-08" db="UniProtKB">
        <authorList>
            <consortium name="RefSeq"/>
        </authorList>
    </citation>
    <scope>IDENTIFICATION</scope>
    <source>
        <tissue evidence="12">Whole larvae</tissue>
    </source>
</reference>
<keyword evidence="4" id="KW-0805">Transcription regulation</keyword>
<protein>
    <submittedName>
        <fullName evidence="12">Retinoblastoma-like protein 2</fullName>
    </submittedName>
</protein>
<dbReference type="GO" id="GO:0006357">
    <property type="term" value="P:regulation of transcription by RNA polymerase II"/>
    <property type="evidence" value="ECO:0007669"/>
    <property type="project" value="InterPro"/>
</dbReference>
<dbReference type="AlphaFoldDB" id="A0A6J1X1S6"/>
<dbReference type="FunCoup" id="A0A6J1X1S6">
    <property type="interactions" value="1579"/>
</dbReference>
<gene>
    <name evidence="12" type="primary">LOC113521682</name>
</gene>
<name>A0A6J1X1S6_GALME</name>
<comment type="similarity">
    <text evidence="2">Belongs to the retinoblastoma protein (RB) family.</text>
</comment>
<evidence type="ECO:0000256" key="8">
    <source>
        <dbReference type="SAM" id="MobiDB-lite"/>
    </source>
</evidence>
<dbReference type="PANTHER" id="PTHR13742:SF17">
    <property type="entry name" value="RE32990P-RELATED"/>
    <property type="match status" value="1"/>
</dbReference>
<dbReference type="InterPro" id="IPR002720">
    <property type="entry name" value="RB_A"/>
</dbReference>
<feature type="domain" description="Retinoblastoma-associated protein N-terminal" evidence="9">
    <location>
        <begin position="64"/>
        <end position="191"/>
    </location>
</feature>
<dbReference type="RefSeq" id="XP_026763102.1">
    <property type="nucleotide sequence ID" value="XM_026907301.3"/>
</dbReference>
<dbReference type="GeneID" id="113521682"/>
<dbReference type="InterPro" id="IPR024599">
    <property type="entry name" value="RB_N"/>
</dbReference>
<evidence type="ECO:0000256" key="5">
    <source>
        <dbReference type="ARBA" id="ARBA00023163"/>
    </source>
</evidence>
<dbReference type="SUPFAM" id="SSF47954">
    <property type="entry name" value="Cyclin-like"/>
    <property type="match status" value="2"/>
</dbReference>
<evidence type="ECO:0000259" key="9">
    <source>
        <dbReference type="SMART" id="SM01367"/>
    </source>
</evidence>
<dbReference type="Proteomes" id="UP001652740">
    <property type="component" value="Unplaced"/>
</dbReference>